<dbReference type="InterPro" id="IPR007248">
    <property type="entry name" value="Mpv17_PMP22"/>
</dbReference>
<keyword evidence="3 7" id="KW-0812">Transmembrane</keyword>
<evidence type="ECO:0000256" key="1">
    <source>
        <dbReference type="ARBA" id="ARBA00004141"/>
    </source>
</evidence>
<comment type="similarity">
    <text evidence="2 7">Belongs to the peroxisomal membrane protein PXMP2/4 family.</text>
</comment>
<dbReference type="OrthoDB" id="430207at2759"/>
<dbReference type="GO" id="GO:0005739">
    <property type="term" value="C:mitochondrion"/>
    <property type="evidence" value="ECO:0007669"/>
    <property type="project" value="TreeGrafter"/>
</dbReference>
<evidence type="ECO:0000256" key="3">
    <source>
        <dbReference type="ARBA" id="ARBA00022692"/>
    </source>
</evidence>
<comment type="subcellular location">
    <subcellularLocation>
        <location evidence="1">Membrane</location>
        <topology evidence="1">Multi-pass membrane protein</topology>
    </subcellularLocation>
</comment>
<dbReference type="GO" id="GO:0016020">
    <property type="term" value="C:membrane"/>
    <property type="evidence" value="ECO:0007669"/>
    <property type="project" value="UniProtKB-SubCell"/>
</dbReference>
<keyword evidence="4 7" id="KW-1133">Transmembrane helix</keyword>
<keyword evidence="5 7" id="KW-0472">Membrane</keyword>
<sequence>MFASFNRIITKKPLVTNMLTTGFLFGSGDLLAQSLFPSETQKDFDAMRTLRLVSYGGIIFAPIGLKWYKFLGALKPFKERNMYNAIFRVGCDQLLFAPFVGIPMFYSAMACLELNPNPLQEARNKLDRFWWTTLRDNWTVWPAFQYINFAFVPPQYKLLAVNLFSIGWNCYLSWLLNGSKSGLTQEPEQIMI</sequence>
<dbReference type="Proteomes" id="UP000837801">
    <property type="component" value="Unassembled WGS sequence"/>
</dbReference>
<dbReference type="PANTHER" id="PTHR11266:SF17">
    <property type="entry name" value="PROTEIN MPV17"/>
    <property type="match status" value="1"/>
</dbReference>
<accession>A0A9P0VYY6</accession>
<evidence type="ECO:0000256" key="4">
    <source>
        <dbReference type="ARBA" id="ARBA00022989"/>
    </source>
</evidence>
<organism evidence="8 9">
    <name type="scientific">[Candida] railenensis</name>
    <dbReference type="NCBI Taxonomy" id="45579"/>
    <lineage>
        <taxon>Eukaryota</taxon>
        <taxon>Fungi</taxon>
        <taxon>Dikarya</taxon>
        <taxon>Ascomycota</taxon>
        <taxon>Saccharomycotina</taxon>
        <taxon>Pichiomycetes</taxon>
        <taxon>Debaryomycetaceae</taxon>
        <taxon>Kurtzmaniella</taxon>
    </lineage>
</organism>
<feature type="transmembrane region" description="Helical" evidence="7">
    <location>
        <begin position="48"/>
        <end position="68"/>
    </location>
</feature>
<protein>
    <recommendedName>
        <fullName evidence="6">Protein SYM1</fullName>
    </recommendedName>
</protein>
<comment type="caution">
    <text evidence="8">The sequence shown here is derived from an EMBL/GenBank/DDBJ whole genome shotgun (WGS) entry which is preliminary data.</text>
</comment>
<feature type="transmembrane region" description="Helical" evidence="7">
    <location>
        <begin position="89"/>
        <end position="109"/>
    </location>
</feature>
<evidence type="ECO:0000256" key="7">
    <source>
        <dbReference type="RuleBase" id="RU363053"/>
    </source>
</evidence>
<dbReference type="AlphaFoldDB" id="A0A9P0VYY6"/>
<name>A0A9P0VYY6_9ASCO</name>
<dbReference type="PANTHER" id="PTHR11266">
    <property type="entry name" value="PEROXISOMAL MEMBRANE PROTEIN 2, PXMP2 MPV17"/>
    <property type="match status" value="1"/>
</dbReference>
<proteinExistence type="inferred from homology"/>
<dbReference type="Pfam" id="PF04117">
    <property type="entry name" value="Mpv17_PMP22"/>
    <property type="match status" value="1"/>
</dbReference>
<keyword evidence="9" id="KW-1185">Reference proteome</keyword>
<evidence type="ECO:0000256" key="2">
    <source>
        <dbReference type="ARBA" id="ARBA00006824"/>
    </source>
</evidence>
<reference evidence="8" key="1">
    <citation type="submission" date="2022-03" db="EMBL/GenBank/DDBJ databases">
        <authorList>
            <person name="Legras J.-L."/>
            <person name="Devillers H."/>
            <person name="Grondin C."/>
        </authorList>
    </citation>
    <scope>NUCLEOTIDE SEQUENCE</scope>
    <source>
        <strain evidence="8">CLIB 1423</strain>
    </source>
</reference>
<evidence type="ECO:0000256" key="5">
    <source>
        <dbReference type="ARBA" id="ARBA00023136"/>
    </source>
</evidence>
<gene>
    <name evidence="8" type="ORF">CLIB1423_15S03070</name>
</gene>
<evidence type="ECO:0000313" key="9">
    <source>
        <dbReference type="Proteomes" id="UP000837801"/>
    </source>
</evidence>
<evidence type="ECO:0000256" key="6">
    <source>
        <dbReference type="ARBA" id="ARBA00039302"/>
    </source>
</evidence>
<evidence type="ECO:0000313" key="8">
    <source>
        <dbReference type="EMBL" id="CAH2354301.1"/>
    </source>
</evidence>
<dbReference type="EMBL" id="CAKXYY010000015">
    <property type="protein sequence ID" value="CAH2354301.1"/>
    <property type="molecule type" value="Genomic_DNA"/>
</dbReference>